<feature type="region of interest" description="Disordered" evidence="1">
    <location>
        <begin position="421"/>
        <end position="446"/>
    </location>
</feature>
<feature type="region of interest" description="Disordered" evidence="1">
    <location>
        <begin position="342"/>
        <end position="401"/>
    </location>
</feature>
<protein>
    <submittedName>
        <fullName evidence="2">Uncharacterized protein</fullName>
    </submittedName>
</protein>
<feature type="compositionally biased region" description="Polar residues" evidence="1">
    <location>
        <begin position="422"/>
        <end position="431"/>
    </location>
</feature>
<feature type="compositionally biased region" description="Polar residues" evidence="1">
    <location>
        <begin position="352"/>
        <end position="373"/>
    </location>
</feature>
<sequence>MWTEKWWDEGRPPQQGPRMSGNSSSGASTTDTFSHVSSSASSPGGGQKLSNGVSPASLFTPDARMSNGHDGWYTVPLQDDHSLSKSSSPSSSPEAKLATNLTGRSSPSPPKPAVKLAKKARTSVSNGKALSGRRLVSGKSSQDLDIKRAQSPDYVQQLLTPSGDAASTTLLSSRLNISGEDVGAFSTGAEKHSAGRLNGTDHSRESSLSSGDWQLSNKFALVNGGTGDHQAAKPLSINTDSNETGQVVNQTSSDRLIEPSSKGIALESYTSNSPSDIKNGVSPAESPSAELNRFEPSPNRRSTSGSTSDHSSWSECSDAASWDSCLRTPPLYDVCDIASSHTNERQKPHRFQSMQQMQLTSSIPDNNPTSLDTPTFREKGTPNLKDSSYKVEKQENASKGFSSVEISADAAAAEKKPYFHASTASTVSPQAQRKAPRQATRHTVRAASAEGPVPLANGHAGKQKAYSLMATDENEESHPVVLYEYERPKRSPEVASESALRSTGTLLSRVAAPQPAPCPDEGPESLRSPCSGLAIYESPKPFIIFARGLNAIFSSSTTFALCFELVLPCN</sequence>
<comment type="caution">
    <text evidence="2">The sequence shown here is derived from an EMBL/GenBank/DDBJ whole genome shotgun (WGS) entry which is preliminary data.</text>
</comment>
<feature type="compositionally biased region" description="Low complexity" evidence="1">
    <location>
        <begin position="84"/>
        <end position="98"/>
    </location>
</feature>
<feature type="compositionally biased region" description="Polar residues" evidence="1">
    <location>
        <begin position="236"/>
        <end position="254"/>
    </location>
</feature>
<feature type="region of interest" description="Disordered" evidence="1">
    <location>
        <begin position="1"/>
        <end position="149"/>
    </location>
</feature>
<dbReference type="AlphaFoldDB" id="A0AAV4CNH1"/>
<name>A0AAV4CNH1_9GAST</name>
<feature type="compositionally biased region" description="Polar residues" evidence="1">
    <location>
        <begin position="206"/>
        <end position="217"/>
    </location>
</feature>
<keyword evidence="3" id="KW-1185">Reference proteome</keyword>
<evidence type="ECO:0000313" key="3">
    <source>
        <dbReference type="Proteomes" id="UP000735302"/>
    </source>
</evidence>
<dbReference type="EMBL" id="BLXT01006771">
    <property type="protein sequence ID" value="GFO33422.1"/>
    <property type="molecule type" value="Genomic_DNA"/>
</dbReference>
<organism evidence="2 3">
    <name type="scientific">Plakobranchus ocellatus</name>
    <dbReference type="NCBI Taxonomy" id="259542"/>
    <lineage>
        <taxon>Eukaryota</taxon>
        <taxon>Metazoa</taxon>
        <taxon>Spiralia</taxon>
        <taxon>Lophotrochozoa</taxon>
        <taxon>Mollusca</taxon>
        <taxon>Gastropoda</taxon>
        <taxon>Heterobranchia</taxon>
        <taxon>Euthyneura</taxon>
        <taxon>Panpulmonata</taxon>
        <taxon>Sacoglossa</taxon>
        <taxon>Placobranchoidea</taxon>
        <taxon>Plakobranchidae</taxon>
        <taxon>Plakobranchus</taxon>
    </lineage>
</organism>
<feature type="compositionally biased region" description="Basic and acidic residues" evidence="1">
    <location>
        <begin position="1"/>
        <end position="11"/>
    </location>
</feature>
<gene>
    <name evidence="2" type="ORF">PoB_005992700</name>
</gene>
<feature type="region of interest" description="Disordered" evidence="1">
    <location>
        <begin position="185"/>
        <end position="316"/>
    </location>
</feature>
<proteinExistence type="predicted"/>
<feature type="compositionally biased region" description="Polar residues" evidence="1">
    <location>
        <begin position="20"/>
        <end position="33"/>
    </location>
</feature>
<dbReference type="Proteomes" id="UP000735302">
    <property type="component" value="Unassembled WGS sequence"/>
</dbReference>
<reference evidence="2 3" key="1">
    <citation type="journal article" date="2021" name="Elife">
        <title>Chloroplast acquisition without the gene transfer in kleptoplastic sea slugs, Plakobranchus ocellatus.</title>
        <authorList>
            <person name="Maeda T."/>
            <person name="Takahashi S."/>
            <person name="Yoshida T."/>
            <person name="Shimamura S."/>
            <person name="Takaki Y."/>
            <person name="Nagai Y."/>
            <person name="Toyoda A."/>
            <person name="Suzuki Y."/>
            <person name="Arimoto A."/>
            <person name="Ishii H."/>
            <person name="Satoh N."/>
            <person name="Nishiyama T."/>
            <person name="Hasebe M."/>
            <person name="Maruyama T."/>
            <person name="Minagawa J."/>
            <person name="Obokata J."/>
            <person name="Shigenobu S."/>
        </authorList>
    </citation>
    <scope>NUCLEOTIDE SEQUENCE [LARGE SCALE GENOMIC DNA]</scope>
</reference>
<accession>A0AAV4CNH1</accession>
<feature type="compositionally biased region" description="Low complexity" evidence="1">
    <location>
        <begin position="302"/>
        <end position="314"/>
    </location>
</feature>
<evidence type="ECO:0000256" key="1">
    <source>
        <dbReference type="SAM" id="MobiDB-lite"/>
    </source>
</evidence>
<evidence type="ECO:0000313" key="2">
    <source>
        <dbReference type="EMBL" id="GFO33422.1"/>
    </source>
</evidence>
<feature type="compositionally biased region" description="Basic and acidic residues" evidence="1">
    <location>
        <begin position="387"/>
        <end position="396"/>
    </location>
</feature>
<feature type="compositionally biased region" description="Basic and acidic residues" evidence="1">
    <location>
        <begin position="189"/>
        <end position="205"/>
    </location>
</feature>
<feature type="compositionally biased region" description="Basic residues" evidence="1">
    <location>
        <begin position="434"/>
        <end position="444"/>
    </location>
</feature>